<accession>A0A8I2YSQ9</accession>
<dbReference type="AlphaFoldDB" id="A0A8I2YSQ9"/>
<dbReference type="EMBL" id="JAGFBS010000011">
    <property type="protein sequence ID" value="KAG6376652.1"/>
    <property type="molecule type" value="Genomic_DNA"/>
</dbReference>
<comment type="caution">
    <text evidence="2">The sequence shown here is derived from an EMBL/GenBank/DDBJ whole genome shotgun (WGS) entry which is preliminary data.</text>
</comment>
<organism evidence="2 3">
    <name type="scientific">Boletus reticuloceps</name>
    <dbReference type="NCBI Taxonomy" id="495285"/>
    <lineage>
        <taxon>Eukaryota</taxon>
        <taxon>Fungi</taxon>
        <taxon>Dikarya</taxon>
        <taxon>Basidiomycota</taxon>
        <taxon>Agaricomycotina</taxon>
        <taxon>Agaricomycetes</taxon>
        <taxon>Agaricomycetidae</taxon>
        <taxon>Boletales</taxon>
        <taxon>Boletineae</taxon>
        <taxon>Boletaceae</taxon>
        <taxon>Boletoideae</taxon>
        <taxon>Boletus</taxon>
    </lineage>
</organism>
<feature type="region of interest" description="Disordered" evidence="1">
    <location>
        <begin position="61"/>
        <end position="81"/>
    </location>
</feature>
<proteinExistence type="predicted"/>
<gene>
    <name evidence="2" type="ORF">JVT61DRAFT_1642</name>
</gene>
<keyword evidence="3" id="KW-1185">Reference proteome</keyword>
<name>A0A8I2YSQ9_9AGAM</name>
<evidence type="ECO:0000256" key="1">
    <source>
        <dbReference type="SAM" id="MobiDB-lite"/>
    </source>
</evidence>
<dbReference type="Proteomes" id="UP000683000">
    <property type="component" value="Unassembled WGS sequence"/>
</dbReference>
<dbReference type="OrthoDB" id="2688210at2759"/>
<reference evidence="2" key="1">
    <citation type="submission" date="2021-03" db="EMBL/GenBank/DDBJ databases">
        <title>Evolutionary innovations through gain and loss of genes in the ectomycorrhizal Boletales.</title>
        <authorList>
            <person name="Wu G."/>
            <person name="Miyauchi S."/>
            <person name="Morin E."/>
            <person name="Yang Z.-L."/>
            <person name="Xu J."/>
            <person name="Martin F.M."/>
        </authorList>
    </citation>
    <scope>NUCLEOTIDE SEQUENCE</scope>
    <source>
        <strain evidence="2">BR01</strain>
    </source>
</reference>
<protein>
    <submittedName>
        <fullName evidence="2">Uncharacterized protein</fullName>
    </submittedName>
</protein>
<evidence type="ECO:0000313" key="3">
    <source>
        <dbReference type="Proteomes" id="UP000683000"/>
    </source>
</evidence>
<evidence type="ECO:0000313" key="2">
    <source>
        <dbReference type="EMBL" id="KAG6376652.1"/>
    </source>
</evidence>
<sequence length="294" mass="33505">MADPALEQIPVFASPDYAIIRQGLMAAYEENEQQAIECLIAAWEADRNTHIAAWNAQREAEARAAEEEEQECRRQEEERERVAREQAEAELGDADKKKLKMNMFAPGTLIPNVLTHPPSQYALQKLKTFDYVELWYFSPAGCLDAARHSNKSHADDTLGISRVEDLLTVRSINSVRASRNALPDHELTFMEFIRARNSFLDYAEKAEWPKSNLNALATCFWCLETHPTLELPLGEKIILTYASRARFDWHTELKAGRGYDISITNNNLLSFIADEVRVRNSYNYKVCSPPPPLT</sequence>